<dbReference type="InterPro" id="IPR015424">
    <property type="entry name" value="PyrdxlP-dep_Trfase"/>
</dbReference>
<sequence length="387" mass="41983">MSSSSAPRQLPSLSARVHDLHASPIREILAVVGRPGMISFAGGLPAAETFPDFGLSAPDSVLQYGPTEGDPALRERIAEELADVGLDCGPEQVLVLSGSQQGIDLVGKLFIDPGTTVAVESPTYLAALQVFRFFGARFAPFTADTVSAAGFRDAKPAFAYAIPTFQNPTGHCYTTAQRDALAAACEGAGVPLFEDDPYRDLVYDACERRPVCAGLKDSPWIYQGSFSKSLAPGLRLGFLAASPEFFTYLVRLKQAADLHSNRLSQWLVLQQLESPERRERLAGLADFYRKKRDLFELALERHFGALASWETPAGGLFFWLTLNRRIDTRKLLPIAIEQGVAFMPGEAFYPDSPAATGTLRLNFSHAADDEIDRGLAQLAALVGAQQD</sequence>
<evidence type="ECO:0000256" key="6">
    <source>
        <dbReference type="ARBA" id="ARBA00022898"/>
    </source>
</evidence>
<dbReference type="CDD" id="cd00609">
    <property type="entry name" value="AAT_like"/>
    <property type="match status" value="1"/>
</dbReference>
<dbReference type="RefSeq" id="WP_148579205.1">
    <property type="nucleotide sequence ID" value="NZ_SDKK01000009.1"/>
</dbReference>
<dbReference type="Pfam" id="PF00155">
    <property type="entry name" value="Aminotran_1_2"/>
    <property type="match status" value="1"/>
</dbReference>
<keyword evidence="4 8" id="KW-0032">Aminotransferase</keyword>
<dbReference type="InterPro" id="IPR050859">
    <property type="entry name" value="Class-I_PLP-dep_aminotransf"/>
</dbReference>
<reference evidence="8 9" key="1">
    <citation type="submission" date="2019-01" db="EMBL/GenBank/DDBJ databases">
        <title>Zoogloea oleivorans genome sequencing and assembly.</title>
        <authorList>
            <person name="Tancsics A."/>
            <person name="Farkas M."/>
            <person name="Kriszt B."/>
            <person name="Maroti G."/>
            <person name="Horvath B."/>
        </authorList>
    </citation>
    <scope>NUCLEOTIDE SEQUENCE [LARGE SCALE GENOMIC DNA]</scope>
    <source>
        <strain evidence="8 9">Buc</strain>
    </source>
</reference>
<evidence type="ECO:0000256" key="2">
    <source>
        <dbReference type="ARBA" id="ARBA00007441"/>
    </source>
</evidence>
<dbReference type="InterPro" id="IPR015421">
    <property type="entry name" value="PyrdxlP-dep_Trfase_major"/>
</dbReference>
<dbReference type="PANTHER" id="PTHR42790">
    <property type="entry name" value="AMINOTRANSFERASE"/>
    <property type="match status" value="1"/>
</dbReference>
<dbReference type="Proteomes" id="UP000389128">
    <property type="component" value="Unassembled WGS sequence"/>
</dbReference>
<keyword evidence="9" id="KW-1185">Reference proteome</keyword>
<feature type="domain" description="Aminotransferase class I/classII large" evidence="7">
    <location>
        <begin position="47"/>
        <end position="376"/>
    </location>
</feature>
<dbReference type="OrthoDB" id="9804020at2"/>
<dbReference type="SUPFAM" id="SSF53383">
    <property type="entry name" value="PLP-dependent transferases"/>
    <property type="match status" value="1"/>
</dbReference>
<dbReference type="AlphaFoldDB" id="A0A6C2CYL4"/>
<comment type="cofactor">
    <cofactor evidence="1">
        <name>pyridoxal 5'-phosphate</name>
        <dbReference type="ChEBI" id="CHEBI:597326"/>
    </cofactor>
</comment>
<evidence type="ECO:0000313" key="9">
    <source>
        <dbReference type="Proteomes" id="UP000389128"/>
    </source>
</evidence>
<dbReference type="Gene3D" id="3.90.1150.10">
    <property type="entry name" value="Aspartate Aminotransferase, domain 1"/>
    <property type="match status" value="1"/>
</dbReference>
<dbReference type="GO" id="GO:0030170">
    <property type="term" value="F:pyridoxal phosphate binding"/>
    <property type="evidence" value="ECO:0007669"/>
    <property type="project" value="InterPro"/>
</dbReference>
<evidence type="ECO:0000259" key="7">
    <source>
        <dbReference type="Pfam" id="PF00155"/>
    </source>
</evidence>
<dbReference type="GO" id="GO:0008483">
    <property type="term" value="F:transaminase activity"/>
    <property type="evidence" value="ECO:0007669"/>
    <property type="project" value="UniProtKB-KW"/>
</dbReference>
<evidence type="ECO:0000313" key="8">
    <source>
        <dbReference type="EMBL" id="TYC58505.1"/>
    </source>
</evidence>
<dbReference type="GO" id="GO:1901605">
    <property type="term" value="P:alpha-amino acid metabolic process"/>
    <property type="evidence" value="ECO:0007669"/>
    <property type="project" value="TreeGrafter"/>
</dbReference>
<keyword evidence="5 8" id="KW-0808">Transferase</keyword>
<comment type="similarity">
    <text evidence="2">Belongs to the class-I pyridoxal-phosphate-dependent aminotransferase family.</text>
</comment>
<dbReference type="Gene3D" id="3.40.640.10">
    <property type="entry name" value="Type I PLP-dependent aspartate aminotransferase-like (Major domain)"/>
    <property type="match status" value="1"/>
</dbReference>
<comment type="caution">
    <text evidence="8">The sequence shown here is derived from an EMBL/GenBank/DDBJ whole genome shotgun (WGS) entry which is preliminary data.</text>
</comment>
<dbReference type="FunFam" id="3.40.640.10:FF:000053">
    <property type="entry name" value="Aminotransferase, class I"/>
    <property type="match status" value="1"/>
</dbReference>
<dbReference type="EMBL" id="SDKK01000009">
    <property type="protein sequence ID" value="TYC58505.1"/>
    <property type="molecule type" value="Genomic_DNA"/>
</dbReference>
<comment type="subunit">
    <text evidence="3">Homodimer.</text>
</comment>
<dbReference type="InterPro" id="IPR004839">
    <property type="entry name" value="Aminotransferase_I/II_large"/>
</dbReference>
<keyword evidence="6" id="KW-0663">Pyridoxal phosphate</keyword>
<name>A0A6C2CYL4_9RHOO</name>
<evidence type="ECO:0000256" key="1">
    <source>
        <dbReference type="ARBA" id="ARBA00001933"/>
    </source>
</evidence>
<proteinExistence type="inferred from homology"/>
<dbReference type="InterPro" id="IPR015422">
    <property type="entry name" value="PyrdxlP-dep_Trfase_small"/>
</dbReference>
<accession>A0A6C2CYL4</accession>
<evidence type="ECO:0000256" key="4">
    <source>
        <dbReference type="ARBA" id="ARBA00022576"/>
    </source>
</evidence>
<dbReference type="PANTHER" id="PTHR42790:SF19">
    <property type="entry name" value="KYNURENINE_ALPHA-AMINOADIPATE AMINOTRANSFERASE, MITOCHONDRIAL"/>
    <property type="match status" value="1"/>
</dbReference>
<evidence type="ECO:0000256" key="5">
    <source>
        <dbReference type="ARBA" id="ARBA00022679"/>
    </source>
</evidence>
<gene>
    <name evidence="8" type="ORF">ETQ85_11545</name>
</gene>
<organism evidence="8 9">
    <name type="scientific">Zoogloea oleivorans</name>
    <dbReference type="NCBI Taxonomy" id="1552750"/>
    <lineage>
        <taxon>Bacteria</taxon>
        <taxon>Pseudomonadati</taxon>
        <taxon>Pseudomonadota</taxon>
        <taxon>Betaproteobacteria</taxon>
        <taxon>Rhodocyclales</taxon>
        <taxon>Zoogloeaceae</taxon>
        <taxon>Zoogloea</taxon>
    </lineage>
</organism>
<evidence type="ECO:0000256" key="3">
    <source>
        <dbReference type="ARBA" id="ARBA00011738"/>
    </source>
</evidence>
<protein>
    <submittedName>
        <fullName evidence="8">PLP-dependent aminotransferase family protein</fullName>
    </submittedName>
</protein>